<dbReference type="SMART" id="SM00233">
    <property type="entry name" value="PH"/>
    <property type="match status" value="1"/>
</dbReference>
<dbReference type="SUPFAM" id="SSF53067">
    <property type="entry name" value="Actin-like ATPase domain"/>
    <property type="match status" value="2"/>
</dbReference>
<protein>
    <recommendedName>
        <fullName evidence="3">PH domain-containing protein</fullName>
    </recommendedName>
</protein>
<dbReference type="InterPro" id="IPR011993">
    <property type="entry name" value="PH-like_dom_sf"/>
</dbReference>
<feature type="region of interest" description="Disordered" evidence="2">
    <location>
        <begin position="1"/>
        <end position="26"/>
    </location>
</feature>
<dbReference type="OrthoDB" id="337660at2759"/>
<dbReference type="PANTHER" id="PTHR11937">
    <property type="entry name" value="ACTIN"/>
    <property type="match status" value="1"/>
</dbReference>
<dbReference type="SMART" id="SM00268">
    <property type="entry name" value="ACTIN"/>
    <property type="match status" value="1"/>
</dbReference>
<dbReference type="Gene3D" id="3.90.640.10">
    <property type="entry name" value="Actin, Chain A, domain 4"/>
    <property type="match status" value="1"/>
</dbReference>
<dbReference type="RefSeq" id="XP_066932905.1">
    <property type="nucleotide sequence ID" value="XM_067076804.1"/>
</dbReference>
<accession>A0A7M5U463</accession>
<dbReference type="GeneID" id="136820612"/>
<reference evidence="4" key="1">
    <citation type="submission" date="2021-01" db="UniProtKB">
        <authorList>
            <consortium name="EnsemblMetazoa"/>
        </authorList>
    </citation>
    <scope>IDENTIFICATION</scope>
</reference>
<dbReference type="EnsemblMetazoa" id="CLYHEMT006060.1">
    <property type="protein sequence ID" value="CLYHEMP006060.1"/>
    <property type="gene ID" value="CLYHEMG006060"/>
</dbReference>
<dbReference type="PROSITE" id="PS50003">
    <property type="entry name" value="PH_DOMAIN"/>
    <property type="match status" value="1"/>
</dbReference>
<dbReference type="Proteomes" id="UP000594262">
    <property type="component" value="Unplaced"/>
</dbReference>
<feature type="compositionally biased region" description="Acidic residues" evidence="2">
    <location>
        <begin position="173"/>
        <end position="185"/>
    </location>
</feature>
<dbReference type="Pfam" id="PF00169">
    <property type="entry name" value="PH"/>
    <property type="match status" value="1"/>
</dbReference>
<dbReference type="SUPFAM" id="SSF50729">
    <property type="entry name" value="PH domain-like"/>
    <property type="match status" value="1"/>
</dbReference>
<dbReference type="InterPro" id="IPR004000">
    <property type="entry name" value="Actin"/>
</dbReference>
<dbReference type="CDD" id="cd10169">
    <property type="entry name" value="ASKHA_NBD_actin-like"/>
    <property type="match status" value="1"/>
</dbReference>
<evidence type="ECO:0000256" key="2">
    <source>
        <dbReference type="SAM" id="MobiDB-lite"/>
    </source>
</evidence>
<organism evidence="4 5">
    <name type="scientific">Clytia hemisphaerica</name>
    <dbReference type="NCBI Taxonomy" id="252671"/>
    <lineage>
        <taxon>Eukaryota</taxon>
        <taxon>Metazoa</taxon>
        <taxon>Cnidaria</taxon>
        <taxon>Hydrozoa</taxon>
        <taxon>Hydroidolina</taxon>
        <taxon>Leptothecata</taxon>
        <taxon>Obeliida</taxon>
        <taxon>Clytiidae</taxon>
        <taxon>Clytia</taxon>
    </lineage>
</organism>
<feature type="region of interest" description="Disordered" evidence="2">
    <location>
        <begin position="169"/>
        <end position="201"/>
    </location>
</feature>
<sequence length="871" mass="98918">MMDEKEKTLSPMDNGDDQNQVVRTDSSCQKEFEDIQGLLEGLSTDIKTKIDEKTATISRKDAFKPPPSDRKSSLFTTNEITSLLSSTELQFDDETNRMSATDLDLTQRTIEAEIRVRQIYLQNHDGLDEKEVEEVKQKLAILQQRMYRCMTKRGQAIQESKIQLETLDIEQNSSDDEGGYAEDEPNVPMKTDGQMGKGNLSPKEIEEMNNEQLQNILRHNSVDYNEEESTRENLLQLVSERLLSNTSTTSYRSSWEPPDQSTLKWNDASKLSELREQALSDTSDESELRTPEPDTPLESYFLLNPSDMDNYLHYKAVNHEKLTDWDPTTVLKELYGKITQGSRTVTRLPSKSKKVTCMQGYLDKLPMNQTKVRTFKGWKRRFFQIARGKLYYYEDHKSETPLGNIDILGSEVVAGENNTVNISARMNGDKLVIRCGGESERDDWLTNLQRMSVIDTPIPGSLVKEGPTALLAREGSLKKKKNNKDGTVIIDLGATTIRAGLSSDDVPVVSFPAAFAIKKAEQQRTGRRFTESGLPDPHTCRCGFEAFYPEIRKDAKIIYPLKPSMKIDKYSIKVRYVPGFLEKVFRDLELDSKDRVVVISHSRHLSNRDKEILLDYLFGQMNVRAVYMQQQALLSLYSYSVTSGLIVDIGDHIDILPVIDGSVIEKGVMCLPYGGQQVTEYLGKLLTESGYRLFTDIESYVVRYVKEQVAQVSLDFQEDMASSPKAIEVDIEKFKLPDDRKMIKVGNIKYRCTEGLFNTGLYGKDDLPLHVMVERAIKACEIDHRRMFCKNVYLAGGTSLINGLSSRLEEEIRTAFPDTVQVKVTGGEDRLNAAYKGAIVMTGLSNFQELLINKEEWSNDQSEGLFKRWST</sequence>
<dbReference type="Gene3D" id="3.30.420.40">
    <property type="match status" value="2"/>
</dbReference>
<dbReference type="InterPro" id="IPR043129">
    <property type="entry name" value="ATPase_NBD"/>
</dbReference>
<proteinExistence type="inferred from homology"/>
<evidence type="ECO:0000256" key="1">
    <source>
        <dbReference type="RuleBase" id="RU000487"/>
    </source>
</evidence>
<dbReference type="Pfam" id="PF00022">
    <property type="entry name" value="Actin"/>
    <property type="match status" value="1"/>
</dbReference>
<feature type="region of interest" description="Disordered" evidence="2">
    <location>
        <begin position="277"/>
        <end position="296"/>
    </location>
</feature>
<name>A0A7M5U463_9CNID</name>
<feature type="compositionally biased region" description="Polar residues" evidence="2">
    <location>
        <begin position="17"/>
        <end position="26"/>
    </location>
</feature>
<evidence type="ECO:0000259" key="3">
    <source>
        <dbReference type="PROSITE" id="PS50003"/>
    </source>
</evidence>
<dbReference type="Gene3D" id="2.30.29.30">
    <property type="entry name" value="Pleckstrin-homology domain (PH domain)/Phosphotyrosine-binding domain (PTB)"/>
    <property type="match status" value="1"/>
</dbReference>
<feature type="domain" description="PH" evidence="3">
    <location>
        <begin position="355"/>
        <end position="453"/>
    </location>
</feature>
<evidence type="ECO:0000313" key="5">
    <source>
        <dbReference type="Proteomes" id="UP000594262"/>
    </source>
</evidence>
<keyword evidence="5" id="KW-1185">Reference proteome</keyword>
<comment type="similarity">
    <text evidence="1">Belongs to the actin family.</text>
</comment>
<dbReference type="InterPro" id="IPR001849">
    <property type="entry name" value="PH_domain"/>
</dbReference>
<evidence type="ECO:0000313" key="4">
    <source>
        <dbReference type="EnsemblMetazoa" id="CLYHEMP006060.1"/>
    </source>
</evidence>
<dbReference type="AlphaFoldDB" id="A0A7M5U463"/>